<dbReference type="AlphaFoldDB" id="A0A0F8BN23"/>
<accession>A0A0F8BN23</accession>
<evidence type="ECO:0000313" key="1">
    <source>
        <dbReference type="EMBL" id="KKF93918.1"/>
    </source>
</evidence>
<organism evidence="1 2">
    <name type="scientific">Ceratocystis fimbriata f. sp. platani</name>
    <dbReference type="NCBI Taxonomy" id="88771"/>
    <lineage>
        <taxon>Eukaryota</taxon>
        <taxon>Fungi</taxon>
        <taxon>Dikarya</taxon>
        <taxon>Ascomycota</taxon>
        <taxon>Pezizomycotina</taxon>
        <taxon>Sordariomycetes</taxon>
        <taxon>Hypocreomycetidae</taxon>
        <taxon>Microascales</taxon>
        <taxon>Ceratocystidaceae</taxon>
        <taxon>Ceratocystis</taxon>
    </lineage>
</organism>
<name>A0A0F8BN23_CERFI</name>
<protein>
    <submittedName>
        <fullName evidence="1">Uncharacterized protein</fullName>
    </submittedName>
</protein>
<dbReference type="EMBL" id="LBBL01000199">
    <property type="protein sequence ID" value="KKF93918.1"/>
    <property type="molecule type" value="Genomic_DNA"/>
</dbReference>
<reference evidence="1 2" key="1">
    <citation type="submission" date="2015-04" db="EMBL/GenBank/DDBJ databases">
        <title>Genome sequence of Ceratocystis platani, a major pathogen of plane trees.</title>
        <authorList>
            <person name="Belbahri L."/>
        </authorList>
    </citation>
    <scope>NUCLEOTIDE SEQUENCE [LARGE SCALE GENOMIC DNA]</scope>
    <source>
        <strain evidence="1 2">CFO</strain>
    </source>
</reference>
<sequence length="280" mass="31451">MRLAHLVSLCLPFPWLNNYEPGSSDAVQSPDATTIASSSDSAHPADLYLEEHGYTVNYLSDDGVRVYSSRYNPYLPRPLLYLYINTKRKVTTIFDNNLDQEFFNDGKLELYEIFERLCARKDMKPENMKWVAMDVDNAKVNIEIRNFRRTRLLDPKARIAMTPKDEDKWSAFSKNSFYQRASTMVPGANIDKIVINRQERQVRNIEGEPRLANVMMFSFKKPPPTDAPVVSSADAYAADLAAEEDLNAALKDAKEASDADIKAILEASGEEGCSGTSSGS</sequence>
<evidence type="ECO:0000313" key="2">
    <source>
        <dbReference type="Proteomes" id="UP000034841"/>
    </source>
</evidence>
<proteinExistence type="predicted"/>
<comment type="caution">
    <text evidence="1">The sequence shown here is derived from an EMBL/GenBank/DDBJ whole genome shotgun (WGS) entry which is preliminary data.</text>
</comment>
<gene>
    <name evidence="1" type="ORF">CFO_g3731</name>
</gene>
<dbReference type="Proteomes" id="UP000034841">
    <property type="component" value="Unassembled WGS sequence"/>
</dbReference>
<keyword evidence="2" id="KW-1185">Reference proteome</keyword>